<dbReference type="STRING" id="1123756.MGEO_08450"/>
<keyword evidence="2" id="KW-0808">Transferase</keyword>
<evidence type="ECO:0000256" key="4">
    <source>
        <dbReference type="ARBA" id="ARBA00022840"/>
    </source>
</evidence>
<evidence type="ECO:0000313" key="8">
    <source>
        <dbReference type="Proteomes" id="UP000193926"/>
    </source>
</evidence>
<dbReference type="CDD" id="cd13970">
    <property type="entry name" value="ABC1_ADCK3"/>
    <property type="match status" value="1"/>
</dbReference>
<dbReference type="RefSeq" id="WP_085636286.1">
    <property type="nucleotide sequence ID" value="NZ_JFKC01000005.1"/>
</dbReference>
<dbReference type="AlphaFoldDB" id="A0A1X4NMC7"/>
<comment type="caution">
    <text evidence="7">The sequence shown here is derived from an EMBL/GenBank/DDBJ whole genome shotgun (WGS) entry which is preliminary data.</text>
</comment>
<keyword evidence="3" id="KW-0547">Nucleotide-binding</keyword>
<sequence>MKDEFDNRSRPVPTGRAARAARMGGLAGGLLTSAAAAGARTLFQGRKPSPRDMFLTPSNAQRLTRELSQMRGAAMKMGQLLSLEAGDLLTPELAAVLRPLQAQAHFMPPSQLKQVLTKAWGSDFTKRFKKFDVRPIAAASIGQVHRARTHDGRDLAIKVQYPGIRDSIDSDLRNLASLMRLSGLIPKALDLSPLLEDARAQLHEEADYQQEAHSLRQFGDLLKDDQHFIVPQVYDDLSTRDILAMAFIPSEPIDTLEDADQTTRNRMAERLIALMMREVFDFHLVQSDPNFANFRWQPETGKLVLLDFGATRRLTPELVDCSRAILRPALDNDLPGIAAALRDLGLLSDALPEKARAEILNMVETANAPMLHPDGFDFGDTSLVSDLRDRGMALGRDRSIQHIPPTEVLYLQRKAAGLFLLATRLRAQITLRDLFQTYV</sequence>
<evidence type="ECO:0000256" key="2">
    <source>
        <dbReference type="ARBA" id="ARBA00022679"/>
    </source>
</evidence>
<dbReference type="PANTHER" id="PTHR43851:SF3">
    <property type="entry name" value="COENZYME Q8"/>
    <property type="match status" value="1"/>
</dbReference>
<dbReference type="EMBL" id="JFKC01000005">
    <property type="protein sequence ID" value="OSQ51477.1"/>
    <property type="molecule type" value="Genomic_DNA"/>
</dbReference>
<dbReference type="InterPro" id="IPR051409">
    <property type="entry name" value="Atypical_kinase_ADCK"/>
</dbReference>
<name>A0A1X4NMC7_9RHOB</name>
<feature type="region of interest" description="Disordered" evidence="5">
    <location>
        <begin position="1"/>
        <end position="20"/>
    </location>
</feature>
<dbReference type="InterPro" id="IPR034646">
    <property type="entry name" value="ADCK3_dom"/>
</dbReference>
<evidence type="ECO:0000256" key="1">
    <source>
        <dbReference type="ARBA" id="ARBA00009670"/>
    </source>
</evidence>
<dbReference type="SUPFAM" id="SSF56112">
    <property type="entry name" value="Protein kinase-like (PK-like)"/>
    <property type="match status" value="1"/>
</dbReference>
<dbReference type="GO" id="GO:0006744">
    <property type="term" value="P:ubiquinone biosynthetic process"/>
    <property type="evidence" value="ECO:0007669"/>
    <property type="project" value="TreeGrafter"/>
</dbReference>
<feature type="domain" description="ABC1 atypical kinase-like" evidence="6">
    <location>
        <begin position="100"/>
        <end position="338"/>
    </location>
</feature>
<reference evidence="7 8" key="1">
    <citation type="submission" date="2014-03" db="EMBL/GenBank/DDBJ databases">
        <title>The draft genome sequence of Marivita geojedonensis KCTC 23882.</title>
        <authorList>
            <person name="Lai Q."/>
            <person name="Shao Z."/>
        </authorList>
    </citation>
    <scope>NUCLEOTIDE SEQUENCE [LARGE SCALE GENOMIC DNA]</scope>
    <source>
        <strain evidence="7 8">DPG-138</strain>
    </source>
</reference>
<keyword evidence="8" id="KW-1185">Reference proteome</keyword>
<evidence type="ECO:0000256" key="5">
    <source>
        <dbReference type="SAM" id="MobiDB-lite"/>
    </source>
</evidence>
<comment type="similarity">
    <text evidence="1">Belongs to the protein kinase superfamily. ADCK protein kinase family.</text>
</comment>
<protein>
    <submittedName>
        <fullName evidence="7">Ubiquinol-cytochrome C reductase</fullName>
    </submittedName>
</protein>
<accession>A0A1X4NMC7</accession>
<dbReference type="InterPro" id="IPR004147">
    <property type="entry name" value="ABC1_dom"/>
</dbReference>
<dbReference type="InterPro" id="IPR011009">
    <property type="entry name" value="Kinase-like_dom_sf"/>
</dbReference>
<gene>
    <name evidence="7" type="ORF">MGEO_08450</name>
</gene>
<evidence type="ECO:0000256" key="3">
    <source>
        <dbReference type="ARBA" id="ARBA00022741"/>
    </source>
</evidence>
<dbReference type="GO" id="GO:0005524">
    <property type="term" value="F:ATP binding"/>
    <property type="evidence" value="ECO:0007669"/>
    <property type="project" value="UniProtKB-KW"/>
</dbReference>
<evidence type="ECO:0000313" key="7">
    <source>
        <dbReference type="EMBL" id="OSQ51477.1"/>
    </source>
</evidence>
<organism evidence="7 8">
    <name type="scientific">Marivita geojedonensis</name>
    <dbReference type="NCBI Taxonomy" id="1123756"/>
    <lineage>
        <taxon>Bacteria</taxon>
        <taxon>Pseudomonadati</taxon>
        <taxon>Pseudomonadota</taxon>
        <taxon>Alphaproteobacteria</taxon>
        <taxon>Rhodobacterales</taxon>
        <taxon>Roseobacteraceae</taxon>
        <taxon>Marivita</taxon>
    </lineage>
</organism>
<dbReference type="Proteomes" id="UP000193926">
    <property type="component" value="Unassembled WGS sequence"/>
</dbReference>
<dbReference type="GO" id="GO:0016740">
    <property type="term" value="F:transferase activity"/>
    <property type="evidence" value="ECO:0007669"/>
    <property type="project" value="UniProtKB-KW"/>
</dbReference>
<evidence type="ECO:0000259" key="6">
    <source>
        <dbReference type="Pfam" id="PF03109"/>
    </source>
</evidence>
<dbReference type="OrthoDB" id="9795390at2"/>
<keyword evidence="4" id="KW-0067">ATP-binding</keyword>
<proteinExistence type="inferred from homology"/>
<dbReference type="PANTHER" id="PTHR43851">
    <property type="match status" value="1"/>
</dbReference>
<dbReference type="Pfam" id="PF03109">
    <property type="entry name" value="ABC1"/>
    <property type="match status" value="1"/>
</dbReference>